<dbReference type="GO" id="GO:0017168">
    <property type="term" value="F:5-oxoprolinase (ATP-hydrolyzing) activity"/>
    <property type="evidence" value="ECO:0007669"/>
    <property type="project" value="TreeGrafter"/>
</dbReference>
<dbReference type="Pfam" id="PF01968">
    <property type="entry name" value="Hydantoinase_A"/>
    <property type="match status" value="1"/>
</dbReference>
<reference evidence="3 4" key="1">
    <citation type="submission" date="2019-06" db="EMBL/GenBank/DDBJ databases">
        <title>Whole genome shotgun sequence of Pseudonocardia hydrocarbonoxydans NBRC 14498.</title>
        <authorList>
            <person name="Hosoyama A."/>
            <person name="Uohara A."/>
            <person name="Ohji S."/>
            <person name="Ichikawa N."/>
        </authorList>
    </citation>
    <scope>NUCLEOTIDE SEQUENCE [LARGE SCALE GENOMIC DNA]</scope>
    <source>
        <strain evidence="3 4">NBRC 14498</strain>
    </source>
</reference>
<dbReference type="Proteomes" id="UP000320338">
    <property type="component" value="Unassembled WGS sequence"/>
</dbReference>
<comment type="caution">
    <text evidence="3">The sequence shown here is derived from an EMBL/GenBank/DDBJ whole genome shotgun (WGS) entry which is preliminary data.</text>
</comment>
<dbReference type="EMBL" id="BJNG01000027">
    <property type="protein sequence ID" value="GEC21089.1"/>
    <property type="molecule type" value="Genomic_DNA"/>
</dbReference>
<accession>A0A4Y3WTL6</accession>
<dbReference type="PANTHER" id="PTHR11365:SF23">
    <property type="entry name" value="HYPOTHETICAL 5-OXOPROLINASE (EUROFUNG)-RELATED"/>
    <property type="match status" value="1"/>
</dbReference>
<proteinExistence type="predicted"/>
<dbReference type="InterPro" id="IPR049517">
    <property type="entry name" value="ACX-like_C"/>
</dbReference>
<dbReference type="InterPro" id="IPR045079">
    <property type="entry name" value="Oxoprolinase-like"/>
</dbReference>
<dbReference type="InterPro" id="IPR002821">
    <property type="entry name" value="Hydantoinase_A"/>
</dbReference>
<feature type="domain" description="Acetophenone carboxylase-like C-terminal" evidence="2">
    <location>
        <begin position="82"/>
        <end position="239"/>
    </location>
</feature>
<organism evidence="3 4">
    <name type="scientific">Pseudonocardia hydrocarbonoxydans</name>
    <dbReference type="NCBI Taxonomy" id="76726"/>
    <lineage>
        <taxon>Bacteria</taxon>
        <taxon>Bacillati</taxon>
        <taxon>Actinomycetota</taxon>
        <taxon>Actinomycetes</taxon>
        <taxon>Pseudonocardiales</taxon>
        <taxon>Pseudonocardiaceae</taxon>
        <taxon>Pseudonocardia</taxon>
    </lineage>
</organism>
<dbReference type="PANTHER" id="PTHR11365">
    <property type="entry name" value="5-OXOPROLINASE RELATED"/>
    <property type="match status" value="1"/>
</dbReference>
<dbReference type="GO" id="GO:0005829">
    <property type="term" value="C:cytosol"/>
    <property type="evidence" value="ECO:0007669"/>
    <property type="project" value="TreeGrafter"/>
</dbReference>
<name>A0A4Y3WTL6_9PSEU</name>
<protein>
    <submittedName>
        <fullName evidence="3">Uncharacterized protein</fullName>
    </submittedName>
</protein>
<sequence>MLGGLRLVSVQQGFDPRDFALVAFGGAGPLHANALGILTGAWPVIVPPSPGVLCALGDATTSKRSEAARTVLRRFADLTGGELATVLTELATEASARLAEQGVQDPSVTYQVDVRYHGQGFEIPIEVPTLDGDPLAALAADFDAEHERLFSFLLGTDHELVNARATVSGPRPSVAAVTLPDSEGPPTPIDTHPVHVGGGSVDAHVYDRTTLRAGDVIAGPAIVVEMDSTTLVLPGHAATVHPSGSLLINPVEA</sequence>
<dbReference type="AlphaFoldDB" id="A0A4Y3WTL6"/>
<gene>
    <name evidence="3" type="ORF">PHY01_33720</name>
</gene>
<evidence type="ECO:0000313" key="3">
    <source>
        <dbReference type="EMBL" id="GEC21089.1"/>
    </source>
</evidence>
<dbReference type="GO" id="GO:0006749">
    <property type="term" value="P:glutathione metabolic process"/>
    <property type="evidence" value="ECO:0007669"/>
    <property type="project" value="TreeGrafter"/>
</dbReference>
<evidence type="ECO:0000313" key="4">
    <source>
        <dbReference type="Proteomes" id="UP000320338"/>
    </source>
</evidence>
<feature type="domain" description="Hydantoinase A/oxoprolinase" evidence="1">
    <location>
        <begin position="4"/>
        <end position="60"/>
    </location>
</feature>
<keyword evidence="4" id="KW-1185">Reference proteome</keyword>
<evidence type="ECO:0000259" key="2">
    <source>
        <dbReference type="Pfam" id="PF19278"/>
    </source>
</evidence>
<dbReference type="Pfam" id="PF19278">
    <property type="entry name" value="Hydant_A_C"/>
    <property type="match status" value="1"/>
</dbReference>
<evidence type="ECO:0000259" key="1">
    <source>
        <dbReference type="Pfam" id="PF01968"/>
    </source>
</evidence>